<dbReference type="Proteomes" id="UP000031419">
    <property type="component" value="Unassembled WGS sequence"/>
</dbReference>
<dbReference type="eggNOG" id="COG0829">
    <property type="taxonomic scope" value="Bacteria"/>
</dbReference>
<evidence type="ECO:0000256" key="2">
    <source>
        <dbReference type="ARBA" id="ARBA00023186"/>
    </source>
</evidence>
<keyword evidence="3" id="KW-0996">Nickel insertion</keyword>
<proteinExistence type="inferred from homology"/>
<comment type="subunit">
    <text evidence="3">UreD, UreF and UreG form a complex that acts as a GTP-hydrolysis-dependent molecular chaperone, activating the urease apoprotein by helping to assemble the nickel containing metallocenter of UreC. The UreE protein probably delivers the nickel.</text>
</comment>
<dbReference type="PANTHER" id="PTHR33643">
    <property type="entry name" value="UREASE ACCESSORY PROTEIN D"/>
    <property type="match status" value="1"/>
</dbReference>
<evidence type="ECO:0000313" key="5">
    <source>
        <dbReference type="Proteomes" id="UP000031419"/>
    </source>
</evidence>
<dbReference type="STRING" id="28042.GU90_16640"/>
<dbReference type="PANTHER" id="PTHR33643:SF1">
    <property type="entry name" value="UREASE ACCESSORY PROTEIN D"/>
    <property type="match status" value="1"/>
</dbReference>
<keyword evidence="2 3" id="KW-0143">Chaperone</keyword>
<comment type="caution">
    <text evidence="4">The sequence shown here is derived from an EMBL/GenBank/DDBJ whole genome shotgun (WGS) entry which is preliminary data.</text>
</comment>
<dbReference type="InterPro" id="IPR002669">
    <property type="entry name" value="UreD"/>
</dbReference>
<keyword evidence="3" id="KW-0963">Cytoplasm</keyword>
<dbReference type="AlphaFoldDB" id="A0A073AWB5"/>
<protein>
    <recommendedName>
        <fullName evidence="3">Urease accessory protein UreD</fullName>
    </recommendedName>
</protein>
<organism evidence="4 5">
    <name type="scientific">Saccharopolyspora rectivirgula</name>
    <dbReference type="NCBI Taxonomy" id="28042"/>
    <lineage>
        <taxon>Bacteria</taxon>
        <taxon>Bacillati</taxon>
        <taxon>Actinomycetota</taxon>
        <taxon>Actinomycetes</taxon>
        <taxon>Pseudonocardiales</taxon>
        <taxon>Pseudonocardiaceae</taxon>
        <taxon>Saccharopolyspora</taxon>
    </lineage>
</organism>
<dbReference type="GO" id="GO:0016151">
    <property type="term" value="F:nickel cation binding"/>
    <property type="evidence" value="ECO:0007669"/>
    <property type="project" value="UniProtKB-UniRule"/>
</dbReference>
<dbReference type="RefSeq" id="WP_029720693.1">
    <property type="nucleotide sequence ID" value="NZ_JAJUIW010000064.1"/>
</dbReference>
<evidence type="ECO:0000313" key="4">
    <source>
        <dbReference type="EMBL" id="KEI43377.1"/>
    </source>
</evidence>
<keyword evidence="5" id="KW-1185">Reference proteome</keyword>
<accession>A0A073AWB5</accession>
<comment type="similarity">
    <text evidence="1 3">Belongs to the UreD family.</text>
</comment>
<dbReference type="EMBL" id="JNVU01000039">
    <property type="protein sequence ID" value="KEI43377.1"/>
    <property type="molecule type" value="Genomic_DNA"/>
</dbReference>
<name>A0A073AWB5_9PSEU</name>
<gene>
    <name evidence="3" type="primary">ureD</name>
    <name evidence="4" type="ORF">GU90_16640</name>
</gene>
<comment type="function">
    <text evidence="3">Required for maturation of urease via the functional incorporation of the urease nickel metallocenter.</text>
</comment>
<dbReference type="HAMAP" id="MF_01384">
    <property type="entry name" value="UreD"/>
    <property type="match status" value="1"/>
</dbReference>
<sequence>MRATALLRVERGSGGRTVVRELRSQPPLTLVPRRGAVPSPDGTAIVHLVSSALSPLGGDRVDLRVHVGAGARLRLLGTAASIVLPGQHPGRSTSTVTIEVSDGGVVEYLPQPAVVSSRADHRADLLVELSSDARARCRETLVLGRHGEQPGSVVSTTRFSREGAPLLRQRLDIGGPQTSVERLAGVRVIATETVVWDDDPVESSSGQWWSLVPLAKGGAMASALAADAPTAERRLAEAIAHHPNAEELQSQQW</sequence>
<dbReference type="GO" id="GO:0005737">
    <property type="term" value="C:cytoplasm"/>
    <property type="evidence" value="ECO:0007669"/>
    <property type="project" value="UniProtKB-SubCell"/>
</dbReference>
<evidence type="ECO:0000256" key="1">
    <source>
        <dbReference type="ARBA" id="ARBA00007177"/>
    </source>
</evidence>
<evidence type="ECO:0000256" key="3">
    <source>
        <dbReference type="HAMAP-Rule" id="MF_01384"/>
    </source>
</evidence>
<dbReference type="OrthoDB" id="8677206at2"/>
<reference evidence="4 5" key="1">
    <citation type="submission" date="2014-06" db="EMBL/GenBank/DDBJ databases">
        <title>Saccharopolyspora rectivirgula DSM-43113 Genome sequencing.</title>
        <authorList>
            <person name="Barrera C."/>
            <person name="Millon L."/>
            <person name="Rognon B."/>
            <person name="Zaugg C."/>
            <person name="Monod M."/>
        </authorList>
    </citation>
    <scope>NUCLEOTIDE SEQUENCE [LARGE SCALE GENOMIC DNA]</scope>
    <source>
        <strain evidence="4 5">DSM 43113</strain>
    </source>
</reference>
<dbReference type="Pfam" id="PF01774">
    <property type="entry name" value="UreD"/>
    <property type="match status" value="1"/>
</dbReference>
<comment type="subcellular location">
    <subcellularLocation>
        <location evidence="3">Cytoplasm</location>
    </subcellularLocation>
</comment>